<proteinExistence type="inferred from homology"/>
<evidence type="ECO:0000259" key="2">
    <source>
        <dbReference type="Pfam" id="PF07110"/>
    </source>
</evidence>
<dbReference type="Proteomes" id="UP000481861">
    <property type="component" value="Unassembled WGS sequence"/>
</dbReference>
<accession>A0A7C8I608</accession>
<comment type="similarity">
    <text evidence="1">Belongs to the tpcK family.</text>
</comment>
<name>A0A7C8I608_9PLEO</name>
<dbReference type="OrthoDB" id="2519291at2759"/>
<dbReference type="EMBL" id="JAADJZ010000014">
    <property type="protein sequence ID" value="KAF2870146.1"/>
    <property type="molecule type" value="Genomic_DNA"/>
</dbReference>
<evidence type="ECO:0000313" key="4">
    <source>
        <dbReference type="Proteomes" id="UP000481861"/>
    </source>
</evidence>
<dbReference type="GO" id="GO:0016491">
    <property type="term" value="F:oxidoreductase activity"/>
    <property type="evidence" value="ECO:0007669"/>
    <property type="project" value="InterPro"/>
</dbReference>
<dbReference type="Pfam" id="PF07110">
    <property type="entry name" value="EthD"/>
    <property type="match status" value="1"/>
</dbReference>
<comment type="caution">
    <text evidence="3">The sequence shown here is derived from an EMBL/GenBank/DDBJ whole genome shotgun (WGS) entry which is preliminary data.</text>
</comment>
<gene>
    <name evidence="3" type="ORF">BDV95DRAFT_575161</name>
</gene>
<sequence length="69" mass="7349">MLVGVQDDMPYDGIAELVLADEAAFHAFVGLVSAPEAAATLVEDEAKLFVEGKLLGVILRRWGDDGFEG</sequence>
<reference evidence="3 4" key="1">
    <citation type="submission" date="2020-01" db="EMBL/GenBank/DDBJ databases">
        <authorList>
            <consortium name="DOE Joint Genome Institute"/>
            <person name="Haridas S."/>
            <person name="Albert R."/>
            <person name="Binder M."/>
            <person name="Bloem J."/>
            <person name="Labutti K."/>
            <person name="Salamov A."/>
            <person name="Andreopoulos B."/>
            <person name="Baker S.E."/>
            <person name="Barry K."/>
            <person name="Bills G."/>
            <person name="Bluhm B.H."/>
            <person name="Cannon C."/>
            <person name="Castanera R."/>
            <person name="Culley D.E."/>
            <person name="Daum C."/>
            <person name="Ezra D."/>
            <person name="Gonzalez J.B."/>
            <person name="Henrissat B."/>
            <person name="Kuo A."/>
            <person name="Liang C."/>
            <person name="Lipzen A."/>
            <person name="Lutzoni F."/>
            <person name="Magnuson J."/>
            <person name="Mondo S."/>
            <person name="Nolan M."/>
            <person name="Ohm R."/>
            <person name="Pangilinan J."/>
            <person name="Park H.-J.H."/>
            <person name="Ramirez L."/>
            <person name="Alfaro M."/>
            <person name="Sun H."/>
            <person name="Tritt A."/>
            <person name="Yoshinaga Y."/>
            <person name="Zwiers L.-H.L."/>
            <person name="Turgeon B.G."/>
            <person name="Goodwin S.B."/>
            <person name="Spatafora J.W."/>
            <person name="Crous P.W."/>
            <person name="Grigoriev I.V."/>
        </authorList>
    </citation>
    <scope>NUCLEOTIDE SEQUENCE [LARGE SCALE GENOMIC DNA]</scope>
    <source>
        <strain evidence="3 4">CBS 611.86</strain>
    </source>
</reference>
<organism evidence="3 4">
    <name type="scientific">Massariosphaeria phaeospora</name>
    <dbReference type="NCBI Taxonomy" id="100035"/>
    <lineage>
        <taxon>Eukaryota</taxon>
        <taxon>Fungi</taxon>
        <taxon>Dikarya</taxon>
        <taxon>Ascomycota</taxon>
        <taxon>Pezizomycotina</taxon>
        <taxon>Dothideomycetes</taxon>
        <taxon>Pleosporomycetidae</taxon>
        <taxon>Pleosporales</taxon>
        <taxon>Pleosporales incertae sedis</taxon>
        <taxon>Massariosphaeria</taxon>
    </lineage>
</organism>
<dbReference type="Gene3D" id="3.30.70.100">
    <property type="match status" value="1"/>
</dbReference>
<protein>
    <recommendedName>
        <fullName evidence="2">EthD domain-containing protein</fullName>
    </recommendedName>
</protein>
<dbReference type="InterPro" id="IPR009799">
    <property type="entry name" value="EthD_dom"/>
</dbReference>
<dbReference type="AlphaFoldDB" id="A0A7C8I608"/>
<feature type="domain" description="EthD" evidence="2">
    <location>
        <begin position="3"/>
        <end position="48"/>
    </location>
</feature>
<keyword evidence="4" id="KW-1185">Reference proteome</keyword>
<evidence type="ECO:0000313" key="3">
    <source>
        <dbReference type="EMBL" id="KAF2870146.1"/>
    </source>
</evidence>
<evidence type="ECO:0000256" key="1">
    <source>
        <dbReference type="ARBA" id="ARBA00005986"/>
    </source>
</evidence>